<dbReference type="CDD" id="cd08983">
    <property type="entry name" value="GH43_Bt3655-like"/>
    <property type="match status" value="1"/>
</dbReference>
<dbReference type="Pfam" id="PF04616">
    <property type="entry name" value="Glyco_hydro_43"/>
    <property type="match status" value="1"/>
</dbReference>
<dbReference type="InterPro" id="IPR006710">
    <property type="entry name" value="Glyco_hydro_43"/>
</dbReference>
<reference evidence="6 7" key="1">
    <citation type="submission" date="2016-07" db="EMBL/GenBank/DDBJ databases">
        <title>Characterization of isolates of Eisenbergiella tayi derived from blood cultures, using whole genome sequencing.</title>
        <authorList>
            <person name="Burdz T."/>
            <person name="Wiebe D."/>
            <person name="Huynh C."/>
            <person name="Bernard K."/>
        </authorList>
    </citation>
    <scope>NUCLEOTIDE SEQUENCE [LARGE SCALE GENOMIC DNA]</scope>
    <source>
        <strain evidence="6 7">NML 110608</strain>
    </source>
</reference>
<dbReference type="InterPro" id="IPR023296">
    <property type="entry name" value="Glyco_hydro_beta-prop_sf"/>
</dbReference>
<dbReference type="Proteomes" id="UP000094067">
    <property type="component" value="Unassembled WGS sequence"/>
</dbReference>
<proteinExistence type="inferred from homology"/>
<dbReference type="PATRIC" id="fig|1432052.4.peg.4780"/>
<dbReference type="SUPFAM" id="SSF75005">
    <property type="entry name" value="Arabinanase/levansucrase/invertase"/>
    <property type="match status" value="1"/>
</dbReference>
<comment type="similarity">
    <text evidence="2 5">Belongs to the glycosyl hydrolase 43 family.</text>
</comment>
<dbReference type="GO" id="GO:0004553">
    <property type="term" value="F:hydrolase activity, hydrolyzing O-glycosyl compounds"/>
    <property type="evidence" value="ECO:0007669"/>
    <property type="project" value="InterPro"/>
</dbReference>
<dbReference type="PANTHER" id="PTHR43301">
    <property type="entry name" value="ARABINAN ENDO-1,5-ALPHA-L-ARABINOSIDASE"/>
    <property type="match status" value="1"/>
</dbReference>
<sequence>MQAYLFVHFKEKTTPDGEQVYFGLSRDGFHWEEVNGGNPVLWTYYGDKGVRDFTITRCEENGRFYIFATDLSLSYGMRNQYHGSWEEIGRNGSKCFSVWESDNLTDWTEQRLVKIGDENFGCLWAPDIIYDRENKDYLLHWSSSHSCNDYGRKGIYFCRTKDFHEFSKPELLYRKEDSGIIDSAIYEENGLYYMFVKSEGNPEKIILLKAEHAAGPYERVEAFDRSMEAVESGLYEAPTAVKLEDGRWCLFLDYYGVPGAGQGYVPFVADSLADGRFVRSDASFDFPYGFKHGTILTISMEEYQRIKEHDWSDKGYV</sequence>
<evidence type="ECO:0000256" key="3">
    <source>
        <dbReference type="ARBA" id="ARBA00022801"/>
    </source>
</evidence>
<dbReference type="Gene3D" id="2.115.10.20">
    <property type="entry name" value="Glycosyl hydrolase domain, family 43"/>
    <property type="match status" value="1"/>
</dbReference>
<evidence type="ECO:0000256" key="1">
    <source>
        <dbReference type="ARBA" id="ARBA00004834"/>
    </source>
</evidence>
<organism evidence="6 7">
    <name type="scientific">Eisenbergiella tayi</name>
    <dbReference type="NCBI Taxonomy" id="1432052"/>
    <lineage>
        <taxon>Bacteria</taxon>
        <taxon>Bacillati</taxon>
        <taxon>Bacillota</taxon>
        <taxon>Clostridia</taxon>
        <taxon>Lachnospirales</taxon>
        <taxon>Lachnospiraceae</taxon>
        <taxon>Eisenbergiella</taxon>
    </lineage>
</organism>
<name>A0A1E3A411_9FIRM</name>
<dbReference type="GO" id="GO:0005975">
    <property type="term" value="P:carbohydrate metabolic process"/>
    <property type="evidence" value="ECO:0007669"/>
    <property type="project" value="InterPro"/>
</dbReference>
<protein>
    <submittedName>
        <fullName evidence="6">Glycosyl hydrolases family 43</fullName>
    </submittedName>
</protein>
<dbReference type="InterPro" id="IPR050727">
    <property type="entry name" value="GH43_arabinanases"/>
</dbReference>
<dbReference type="PANTHER" id="PTHR43301:SF3">
    <property type="entry name" value="ARABINAN ENDO-1,5-ALPHA-L-ARABINOSIDASE A-RELATED"/>
    <property type="match status" value="1"/>
</dbReference>
<keyword evidence="3 5" id="KW-0378">Hydrolase</keyword>
<dbReference type="AlphaFoldDB" id="A0A1E3A411"/>
<comment type="caution">
    <text evidence="6">The sequence shown here is derived from an EMBL/GenBank/DDBJ whole genome shotgun (WGS) entry which is preliminary data.</text>
</comment>
<evidence type="ECO:0000256" key="4">
    <source>
        <dbReference type="ARBA" id="ARBA00023295"/>
    </source>
</evidence>
<evidence type="ECO:0000313" key="7">
    <source>
        <dbReference type="Proteomes" id="UP000094067"/>
    </source>
</evidence>
<dbReference type="RefSeq" id="WP_044967610.1">
    <property type="nucleotide sequence ID" value="NZ_MCGH01000003.1"/>
</dbReference>
<gene>
    <name evidence="6" type="ORF">BEI61_04310</name>
</gene>
<evidence type="ECO:0000313" key="6">
    <source>
        <dbReference type="EMBL" id="ODM03512.1"/>
    </source>
</evidence>
<evidence type="ECO:0000256" key="5">
    <source>
        <dbReference type="RuleBase" id="RU361187"/>
    </source>
</evidence>
<evidence type="ECO:0000256" key="2">
    <source>
        <dbReference type="ARBA" id="ARBA00009865"/>
    </source>
</evidence>
<accession>A0A1E3A411</accession>
<keyword evidence="4 5" id="KW-0326">Glycosidase</keyword>
<comment type="pathway">
    <text evidence="1">Glycan metabolism; L-arabinan degradation.</text>
</comment>
<dbReference type="EMBL" id="MCGH01000003">
    <property type="protein sequence ID" value="ODM03512.1"/>
    <property type="molecule type" value="Genomic_DNA"/>
</dbReference>